<proteinExistence type="inferred from homology"/>
<dbReference type="PANTHER" id="PTHR13243">
    <property type="entry name" value="HSPC111 PROTEIN-RELATED"/>
    <property type="match status" value="1"/>
</dbReference>
<keyword evidence="4" id="KW-0539">Nucleus</keyword>
<evidence type="ECO:0000313" key="6">
    <source>
        <dbReference type="Proteomes" id="UP000198406"/>
    </source>
</evidence>
<comment type="similarity">
    <text evidence="2">Belongs to the NOP16 family.</text>
</comment>
<evidence type="ECO:0000256" key="3">
    <source>
        <dbReference type="ARBA" id="ARBA00015522"/>
    </source>
</evidence>
<evidence type="ECO:0000313" key="5">
    <source>
        <dbReference type="EMBL" id="GAX14574.1"/>
    </source>
</evidence>
<dbReference type="OrthoDB" id="285729at2759"/>
<evidence type="ECO:0000256" key="4">
    <source>
        <dbReference type="ARBA" id="ARBA00023242"/>
    </source>
</evidence>
<dbReference type="Proteomes" id="UP000198406">
    <property type="component" value="Unassembled WGS sequence"/>
</dbReference>
<dbReference type="EMBL" id="BDSP01000081">
    <property type="protein sequence ID" value="GAX14574.1"/>
    <property type="molecule type" value="Genomic_DNA"/>
</dbReference>
<dbReference type="AlphaFoldDB" id="A0A1Z5JKR3"/>
<evidence type="ECO:0000256" key="2">
    <source>
        <dbReference type="ARBA" id="ARBA00008479"/>
    </source>
</evidence>
<gene>
    <name evidence="5" type="ORF">FisN_6Lh352</name>
</gene>
<evidence type="ECO:0000256" key="1">
    <source>
        <dbReference type="ARBA" id="ARBA00004604"/>
    </source>
</evidence>
<dbReference type="GO" id="GO:0042273">
    <property type="term" value="P:ribosomal large subunit biogenesis"/>
    <property type="evidence" value="ECO:0007669"/>
    <property type="project" value="TreeGrafter"/>
</dbReference>
<comment type="caution">
    <text evidence="5">The sequence shown here is derived from an EMBL/GenBank/DDBJ whole genome shotgun (WGS) entry which is preliminary data.</text>
</comment>
<accession>A0A1Z5JKR3</accession>
<reference evidence="5 6" key="1">
    <citation type="journal article" date="2015" name="Plant Cell">
        <title>Oil accumulation by the oleaginous diatom Fistulifera solaris as revealed by the genome and transcriptome.</title>
        <authorList>
            <person name="Tanaka T."/>
            <person name="Maeda Y."/>
            <person name="Veluchamy A."/>
            <person name="Tanaka M."/>
            <person name="Abida H."/>
            <person name="Marechal E."/>
            <person name="Bowler C."/>
            <person name="Muto M."/>
            <person name="Sunaga Y."/>
            <person name="Tanaka M."/>
            <person name="Yoshino T."/>
            <person name="Taniguchi T."/>
            <person name="Fukuda Y."/>
            <person name="Nemoto M."/>
            <person name="Matsumoto M."/>
            <person name="Wong P.S."/>
            <person name="Aburatani S."/>
            <person name="Fujibuchi W."/>
        </authorList>
    </citation>
    <scope>NUCLEOTIDE SEQUENCE [LARGE SCALE GENOMIC DNA]</scope>
    <source>
        <strain evidence="5 6">JPCC DA0580</strain>
    </source>
</reference>
<dbReference type="PANTHER" id="PTHR13243:SF1">
    <property type="entry name" value="NUCLEOLAR PROTEIN 16"/>
    <property type="match status" value="1"/>
</dbReference>
<dbReference type="Pfam" id="PF09420">
    <property type="entry name" value="Nop16"/>
    <property type="match status" value="2"/>
</dbReference>
<keyword evidence="6" id="KW-1185">Reference proteome</keyword>
<comment type="subcellular location">
    <subcellularLocation>
        <location evidence="1">Nucleus</location>
        <location evidence="1">Nucleolus</location>
    </subcellularLocation>
</comment>
<organism evidence="5 6">
    <name type="scientific">Fistulifera solaris</name>
    <name type="common">Oleaginous diatom</name>
    <dbReference type="NCBI Taxonomy" id="1519565"/>
    <lineage>
        <taxon>Eukaryota</taxon>
        <taxon>Sar</taxon>
        <taxon>Stramenopiles</taxon>
        <taxon>Ochrophyta</taxon>
        <taxon>Bacillariophyta</taxon>
        <taxon>Bacillariophyceae</taxon>
        <taxon>Bacillariophycidae</taxon>
        <taxon>Naviculales</taxon>
        <taxon>Naviculaceae</taxon>
        <taxon>Fistulifera</taxon>
    </lineage>
</organism>
<dbReference type="InterPro" id="IPR019002">
    <property type="entry name" value="Ribosome_biogenesis_Nop16"/>
</dbReference>
<name>A0A1Z5JKR3_FISSO</name>
<dbReference type="GO" id="GO:0005730">
    <property type="term" value="C:nucleolus"/>
    <property type="evidence" value="ECO:0007669"/>
    <property type="project" value="UniProtKB-SubCell"/>
</dbReference>
<dbReference type="InParanoid" id="A0A1Z5JKR3"/>
<protein>
    <recommendedName>
        <fullName evidence="3">Nucleolar protein 16</fullName>
    </recommendedName>
</protein>
<sequence>MVKHGHTKKRRAGRYGRTKLKNRSWVRWDPNPKVAKELKEKWNASLSPAANLQALGLVAKPNHQQGQTKPTGAPDIIELFDIPDSDAPSFRQKHPLDKDEEEYIQKCMAKHGDDYAAMFRDIRVNTLQHTEQKLRKLGARYLLLTPEQRRLKVPDNIKELLPEDQQALV</sequence>